<reference evidence="4 5" key="1">
    <citation type="submission" date="2018-01" db="EMBL/GenBank/DDBJ databases">
        <title>Draft genome Sequence of streptomyces globosus LZH-48.</title>
        <authorList>
            <person name="Ran K."/>
            <person name="Li Z."/>
            <person name="Wei S."/>
            <person name="Dong R."/>
        </authorList>
    </citation>
    <scope>NUCLEOTIDE SEQUENCE [LARGE SCALE GENOMIC DNA]</scope>
    <source>
        <strain evidence="4 5">LZH-48</strain>
    </source>
</reference>
<dbReference type="InterPro" id="IPR010259">
    <property type="entry name" value="S8pro/Inhibitor_I9"/>
</dbReference>
<dbReference type="OrthoDB" id="4331132at2"/>
<feature type="signal peptide" evidence="2">
    <location>
        <begin position="1"/>
        <end position="30"/>
    </location>
</feature>
<dbReference type="InterPro" id="IPR037045">
    <property type="entry name" value="S8pro/Inhibitor_I9_sf"/>
</dbReference>
<keyword evidence="2" id="KW-0732">Signal</keyword>
<dbReference type="KEGG" id="sgz:C0216_28780"/>
<dbReference type="EMBL" id="CP030862">
    <property type="protein sequence ID" value="AXE26890.1"/>
    <property type="molecule type" value="Genomic_DNA"/>
</dbReference>
<feature type="chain" id="PRO_5016832132" description="Inhibitor I9 domain-containing protein" evidence="2">
    <location>
        <begin position="31"/>
        <end position="127"/>
    </location>
</feature>
<evidence type="ECO:0000313" key="4">
    <source>
        <dbReference type="EMBL" id="AXE26890.1"/>
    </source>
</evidence>
<gene>
    <name evidence="4" type="ORF">C0216_28780</name>
</gene>
<sequence length="127" mass="12498">MRNQPRWTLPAAVAAAALAATAAAALPAHAQSAGTPAGDGPATAQAAPAAPAAAPADWPTYLITVRRGLDPGTVARAYGITPVHVYRHALNGFAAPLSPAQVTALQETPLVESVEEDGSASGAGATA</sequence>
<organism evidence="4 5">
    <name type="scientific">Streptomyces globosus</name>
    <dbReference type="NCBI Taxonomy" id="68209"/>
    <lineage>
        <taxon>Bacteria</taxon>
        <taxon>Bacillati</taxon>
        <taxon>Actinomycetota</taxon>
        <taxon>Actinomycetes</taxon>
        <taxon>Kitasatosporales</taxon>
        <taxon>Streptomycetaceae</taxon>
        <taxon>Streptomyces</taxon>
    </lineage>
</organism>
<evidence type="ECO:0000256" key="2">
    <source>
        <dbReference type="SAM" id="SignalP"/>
    </source>
</evidence>
<dbReference type="Gene3D" id="3.30.70.80">
    <property type="entry name" value="Peptidase S8 propeptide/proteinase inhibitor I9"/>
    <property type="match status" value="1"/>
</dbReference>
<protein>
    <recommendedName>
        <fullName evidence="3">Inhibitor I9 domain-containing protein</fullName>
    </recommendedName>
</protein>
<feature type="domain" description="Inhibitor I9" evidence="3">
    <location>
        <begin position="80"/>
        <end position="118"/>
    </location>
</feature>
<proteinExistence type="predicted"/>
<name>A0A344U7L9_9ACTN</name>
<keyword evidence="5" id="KW-1185">Reference proteome</keyword>
<evidence type="ECO:0000259" key="3">
    <source>
        <dbReference type="Pfam" id="PF05922"/>
    </source>
</evidence>
<dbReference type="Pfam" id="PF05922">
    <property type="entry name" value="Inhibitor_I9"/>
    <property type="match status" value="1"/>
</dbReference>
<feature type="region of interest" description="Disordered" evidence="1">
    <location>
        <begin position="28"/>
        <end position="54"/>
    </location>
</feature>
<evidence type="ECO:0000313" key="5">
    <source>
        <dbReference type="Proteomes" id="UP000252004"/>
    </source>
</evidence>
<evidence type="ECO:0000256" key="1">
    <source>
        <dbReference type="SAM" id="MobiDB-lite"/>
    </source>
</evidence>
<dbReference type="AlphaFoldDB" id="A0A344U7L9"/>
<accession>A0A344U7L9</accession>
<dbReference type="Proteomes" id="UP000252004">
    <property type="component" value="Chromosome"/>
</dbReference>
<dbReference type="SUPFAM" id="SSF54897">
    <property type="entry name" value="Protease propeptides/inhibitors"/>
    <property type="match status" value="1"/>
</dbReference>
<dbReference type="RefSeq" id="WP_114058062.1">
    <property type="nucleotide sequence ID" value="NZ_CP030862.1"/>
</dbReference>